<dbReference type="Gene3D" id="3.40.50.720">
    <property type="entry name" value="NAD(P)-binding Rossmann-like Domain"/>
    <property type="match status" value="1"/>
</dbReference>
<dbReference type="PROSITE" id="PS00061">
    <property type="entry name" value="ADH_SHORT"/>
    <property type="match status" value="1"/>
</dbReference>
<organism evidence="5 6">
    <name type="scientific">Salinisphaera shabanensis E1L3A</name>
    <dbReference type="NCBI Taxonomy" id="1033802"/>
    <lineage>
        <taxon>Bacteria</taxon>
        <taxon>Pseudomonadati</taxon>
        <taxon>Pseudomonadota</taxon>
        <taxon>Gammaproteobacteria</taxon>
        <taxon>Salinisphaerales</taxon>
        <taxon>Salinisphaeraceae</taxon>
        <taxon>Salinisphaera</taxon>
    </lineage>
</organism>
<evidence type="ECO:0000256" key="1">
    <source>
        <dbReference type="ARBA" id="ARBA00006484"/>
    </source>
</evidence>
<dbReference type="SUPFAM" id="SSF51735">
    <property type="entry name" value="NAD(P)-binding Rossmann-fold domains"/>
    <property type="match status" value="1"/>
</dbReference>
<dbReference type="EMBL" id="AFNV02000007">
    <property type="protein sequence ID" value="ERJ19718.1"/>
    <property type="molecule type" value="Genomic_DNA"/>
</dbReference>
<gene>
    <name evidence="5" type="ORF">SSPSH_001179</name>
</gene>
<protein>
    <submittedName>
        <fullName evidence="5">1-deoxy-D-xylulose-5-phosphate reductoisomerase protein</fullName>
        <ecNumber evidence="5">1.1.1.267</ecNumber>
    </submittedName>
</protein>
<dbReference type="PANTHER" id="PTHR44196">
    <property type="entry name" value="DEHYDROGENASE/REDUCTASE SDR FAMILY MEMBER 7B"/>
    <property type="match status" value="1"/>
</dbReference>
<dbReference type="InterPro" id="IPR057326">
    <property type="entry name" value="KR_dom"/>
</dbReference>
<proteinExistence type="inferred from homology"/>
<dbReference type="Pfam" id="PF00106">
    <property type="entry name" value="adh_short"/>
    <property type="match status" value="1"/>
</dbReference>
<keyword evidence="6" id="KW-1185">Reference proteome</keyword>
<accession>U2G072</accession>
<dbReference type="InterPro" id="IPR036291">
    <property type="entry name" value="NAD(P)-bd_dom_sf"/>
</dbReference>
<name>U2G072_9GAMM</name>
<comment type="similarity">
    <text evidence="1 3">Belongs to the short-chain dehydrogenases/reductases (SDR) family.</text>
</comment>
<comment type="caution">
    <text evidence="5">The sequence shown here is derived from an EMBL/GenBank/DDBJ whole genome shotgun (WGS) entry which is preliminary data.</text>
</comment>
<dbReference type="FunFam" id="3.40.50.720:FF:000084">
    <property type="entry name" value="Short-chain dehydrogenase reductase"/>
    <property type="match status" value="1"/>
</dbReference>
<reference evidence="5 6" key="1">
    <citation type="journal article" date="2011" name="J. Bacteriol.">
        <title>Genome sequence of Salinisphaera shabanensis, a gammaproteobacterium from the harsh, variable environment of the brine-seawater interface of the Shaban Deep in the Red Sea.</title>
        <authorList>
            <person name="Antunes A."/>
            <person name="Alam I."/>
            <person name="Bajic V.B."/>
            <person name="Stingl U."/>
        </authorList>
    </citation>
    <scope>NUCLEOTIDE SEQUENCE [LARGE SCALE GENOMIC DNA]</scope>
    <source>
        <strain evidence="5 6">E1L3A</strain>
    </source>
</reference>
<dbReference type="eggNOG" id="COG4221">
    <property type="taxonomic scope" value="Bacteria"/>
</dbReference>
<dbReference type="GO" id="GO:0016020">
    <property type="term" value="C:membrane"/>
    <property type="evidence" value="ECO:0007669"/>
    <property type="project" value="TreeGrafter"/>
</dbReference>
<evidence type="ECO:0000256" key="2">
    <source>
        <dbReference type="ARBA" id="ARBA00023002"/>
    </source>
</evidence>
<evidence type="ECO:0000313" key="5">
    <source>
        <dbReference type="EMBL" id="ERJ19718.1"/>
    </source>
</evidence>
<evidence type="ECO:0000313" key="6">
    <source>
        <dbReference type="Proteomes" id="UP000006242"/>
    </source>
</evidence>
<dbReference type="PRINTS" id="PR00081">
    <property type="entry name" value="GDHRDH"/>
</dbReference>
<keyword evidence="2 5" id="KW-0560">Oxidoreductase</keyword>
<dbReference type="PANTHER" id="PTHR44196:SF1">
    <property type="entry name" value="DEHYDROGENASE_REDUCTASE SDR FAMILY MEMBER 7B"/>
    <property type="match status" value="1"/>
</dbReference>
<dbReference type="PRINTS" id="PR00080">
    <property type="entry name" value="SDRFAMILY"/>
</dbReference>
<evidence type="ECO:0000259" key="4">
    <source>
        <dbReference type="SMART" id="SM00822"/>
    </source>
</evidence>
<dbReference type="GO" id="GO:0016853">
    <property type="term" value="F:isomerase activity"/>
    <property type="evidence" value="ECO:0007669"/>
    <property type="project" value="UniProtKB-KW"/>
</dbReference>
<dbReference type="OrthoDB" id="4690547at2"/>
<reference evidence="5 6" key="2">
    <citation type="journal article" date="2013" name="PLoS ONE">
        <title>INDIGO - INtegrated Data Warehouse of MIcrobial GenOmes with Examples from the Red Sea Extremophiles.</title>
        <authorList>
            <person name="Alam I."/>
            <person name="Antunes A."/>
            <person name="Kamau A.A."/>
            <person name="Ba Alawi W."/>
            <person name="Kalkatawi M."/>
            <person name="Stingl U."/>
            <person name="Bajic V.B."/>
        </authorList>
    </citation>
    <scope>NUCLEOTIDE SEQUENCE [LARGE SCALE GENOMIC DNA]</scope>
    <source>
        <strain evidence="5 6">E1L3A</strain>
    </source>
</reference>
<dbReference type="AlphaFoldDB" id="U2G072"/>
<dbReference type="InterPro" id="IPR002347">
    <property type="entry name" value="SDR_fam"/>
</dbReference>
<feature type="domain" description="Ketoreductase" evidence="4">
    <location>
        <begin position="7"/>
        <end position="189"/>
    </location>
</feature>
<dbReference type="RefSeq" id="WP_006914992.1">
    <property type="nucleotide sequence ID" value="NZ_AFNV02000007.1"/>
</dbReference>
<sequence>MKDLNNKVVVITGAGSGIGRSLAKLCAKRGARLALCDVDTAGLEQTRSECANAKVLTGVVDVSDRAAVETFRDEVVAEYGQVDLVVNNAGVAHSQTIEDTTYDDFEWIMGINFWGVVHGTKAFLPELKKHSGSALVNVSSVFGLISVPTQGTYNATKFAVRGFTEALRHETADSDLHVMCVHPGGIKTGIAHSARFYVGPDGGNDQGKAAGDFVNKMARTTPDQAASKILSDLGKRKGRCLIGVDAQVISAISRLVPVNYWRVMGRLLPS</sequence>
<dbReference type="STRING" id="1033802.SSPSH_001179"/>
<dbReference type="Proteomes" id="UP000006242">
    <property type="component" value="Unassembled WGS sequence"/>
</dbReference>
<evidence type="ECO:0000256" key="3">
    <source>
        <dbReference type="RuleBase" id="RU000363"/>
    </source>
</evidence>
<dbReference type="SMART" id="SM00822">
    <property type="entry name" value="PKS_KR"/>
    <property type="match status" value="1"/>
</dbReference>
<dbReference type="GO" id="GO:0030604">
    <property type="term" value="F:1-deoxy-D-xylulose-5-phosphate reductoisomerase activity"/>
    <property type="evidence" value="ECO:0007669"/>
    <property type="project" value="UniProtKB-EC"/>
</dbReference>
<dbReference type="InterPro" id="IPR020904">
    <property type="entry name" value="Sc_DH/Rdtase_CS"/>
</dbReference>
<dbReference type="EC" id="1.1.1.267" evidence="5"/>